<accession>N1Q3Q1</accession>
<feature type="compositionally biased region" description="Low complexity" evidence="1">
    <location>
        <begin position="23"/>
        <end position="36"/>
    </location>
</feature>
<proteinExistence type="predicted"/>
<keyword evidence="3" id="KW-1185">Reference proteome</keyword>
<gene>
    <name evidence="2" type="ORF">DOTSEDRAFT_20677</name>
</gene>
<dbReference type="HOGENOM" id="CLU_2073076_0_0_1"/>
<evidence type="ECO:0000256" key="1">
    <source>
        <dbReference type="SAM" id="MobiDB-lite"/>
    </source>
</evidence>
<sequence length="118" mass="12170">MPNKETTRRLLSGGATDVKSRLGTSGTDVTSSSSSEEGCIMVADLKDKVKDAAVSLGLGDTAGLPLYSSTDGVASVAGRDVQRPVKPQADGSGSDGESDEDSNIETYHSLRSRPPEAL</sequence>
<reference evidence="3" key="1">
    <citation type="journal article" date="2012" name="PLoS Genet.">
        <title>The genomes of the fungal plant pathogens Cladosporium fulvum and Dothistroma septosporum reveal adaptation to different hosts and lifestyles but also signatures of common ancestry.</title>
        <authorList>
            <person name="de Wit P.J.G.M."/>
            <person name="van der Burgt A."/>
            <person name="Oekmen B."/>
            <person name="Stergiopoulos I."/>
            <person name="Abd-Elsalam K.A."/>
            <person name="Aerts A.L."/>
            <person name="Bahkali A.H."/>
            <person name="Beenen H.G."/>
            <person name="Chettri P."/>
            <person name="Cox M.P."/>
            <person name="Datema E."/>
            <person name="de Vries R.P."/>
            <person name="Dhillon B."/>
            <person name="Ganley A.R."/>
            <person name="Griffiths S.A."/>
            <person name="Guo Y."/>
            <person name="Hamelin R.C."/>
            <person name="Henrissat B."/>
            <person name="Kabir M.S."/>
            <person name="Jashni M.K."/>
            <person name="Kema G."/>
            <person name="Klaubauf S."/>
            <person name="Lapidus A."/>
            <person name="Levasseur A."/>
            <person name="Lindquist E."/>
            <person name="Mehrabi R."/>
            <person name="Ohm R.A."/>
            <person name="Owen T.J."/>
            <person name="Salamov A."/>
            <person name="Schwelm A."/>
            <person name="Schijlen E."/>
            <person name="Sun H."/>
            <person name="van den Burg H.A."/>
            <person name="van Ham R.C.H.J."/>
            <person name="Zhang S."/>
            <person name="Goodwin S.B."/>
            <person name="Grigoriev I.V."/>
            <person name="Collemare J."/>
            <person name="Bradshaw R.E."/>
        </authorList>
    </citation>
    <scope>NUCLEOTIDE SEQUENCE [LARGE SCALE GENOMIC DNA]</scope>
    <source>
        <strain evidence="3">NZE10 / CBS 128990</strain>
    </source>
</reference>
<feature type="region of interest" description="Disordered" evidence="1">
    <location>
        <begin position="72"/>
        <end position="118"/>
    </location>
</feature>
<reference evidence="2 3" key="2">
    <citation type="journal article" date="2012" name="PLoS Pathog.">
        <title>Diverse lifestyles and strategies of plant pathogenesis encoded in the genomes of eighteen Dothideomycetes fungi.</title>
        <authorList>
            <person name="Ohm R.A."/>
            <person name="Feau N."/>
            <person name="Henrissat B."/>
            <person name="Schoch C.L."/>
            <person name="Horwitz B.A."/>
            <person name="Barry K.W."/>
            <person name="Condon B.J."/>
            <person name="Copeland A.C."/>
            <person name="Dhillon B."/>
            <person name="Glaser F."/>
            <person name="Hesse C.N."/>
            <person name="Kosti I."/>
            <person name="LaButti K."/>
            <person name="Lindquist E.A."/>
            <person name="Lucas S."/>
            <person name="Salamov A.A."/>
            <person name="Bradshaw R.E."/>
            <person name="Ciuffetti L."/>
            <person name="Hamelin R.C."/>
            <person name="Kema G.H.J."/>
            <person name="Lawrence C."/>
            <person name="Scott J.A."/>
            <person name="Spatafora J.W."/>
            <person name="Turgeon B.G."/>
            <person name="de Wit P.J.G.M."/>
            <person name="Zhong S."/>
            <person name="Goodwin S.B."/>
            <person name="Grigoriev I.V."/>
        </authorList>
    </citation>
    <scope>NUCLEOTIDE SEQUENCE [LARGE SCALE GENOMIC DNA]</scope>
    <source>
        <strain evidence="3">NZE10 / CBS 128990</strain>
    </source>
</reference>
<organism evidence="2 3">
    <name type="scientific">Dothistroma septosporum (strain NZE10 / CBS 128990)</name>
    <name type="common">Red band needle blight fungus</name>
    <name type="synonym">Mycosphaerella pini</name>
    <dbReference type="NCBI Taxonomy" id="675120"/>
    <lineage>
        <taxon>Eukaryota</taxon>
        <taxon>Fungi</taxon>
        <taxon>Dikarya</taxon>
        <taxon>Ascomycota</taxon>
        <taxon>Pezizomycotina</taxon>
        <taxon>Dothideomycetes</taxon>
        <taxon>Dothideomycetidae</taxon>
        <taxon>Mycosphaerellales</taxon>
        <taxon>Mycosphaerellaceae</taxon>
        <taxon>Dothistroma</taxon>
    </lineage>
</organism>
<dbReference type="EMBL" id="KB446535">
    <property type="protein sequence ID" value="EME50312.1"/>
    <property type="molecule type" value="Genomic_DNA"/>
</dbReference>
<dbReference type="Proteomes" id="UP000016933">
    <property type="component" value="Unassembled WGS sequence"/>
</dbReference>
<protein>
    <submittedName>
        <fullName evidence="2">Uncharacterized protein</fullName>
    </submittedName>
</protein>
<feature type="region of interest" description="Disordered" evidence="1">
    <location>
        <begin position="1"/>
        <end position="36"/>
    </location>
</feature>
<name>N1Q3Q1_DOTSN</name>
<evidence type="ECO:0000313" key="2">
    <source>
        <dbReference type="EMBL" id="EME50312.1"/>
    </source>
</evidence>
<dbReference type="AlphaFoldDB" id="N1Q3Q1"/>
<evidence type="ECO:0000313" key="3">
    <source>
        <dbReference type="Proteomes" id="UP000016933"/>
    </source>
</evidence>